<dbReference type="EMBL" id="JACOPO010000009">
    <property type="protein sequence ID" value="MBC5723488.1"/>
    <property type="molecule type" value="Genomic_DNA"/>
</dbReference>
<keyword evidence="1" id="KW-1133">Transmembrane helix</keyword>
<evidence type="ECO:0000256" key="1">
    <source>
        <dbReference type="SAM" id="Phobius"/>
    </source>
</evidence>
<keyword evidence="1" id="KW-0472">Membrane</keyword>
<comment type="caution">
    <text evidence="2">The sequence shown here is derived from an EMBL/GenBank/DDBJ whole genome shotgun (WGS) entry which is preliminary data.</text>
</comment>
<dbReference type="AlphaFoldDB" id="A0A8J6M7N4"/>
<keyword evidence="1" id="KW-0812">Transmembrane</keyword>
<gene>
    <name evidence="2" type="ORF">H8S11_11780</name>
</gene>
<feature type="transmembrane region" description="Helical" evidence="1">
    <location>
        <begin position="52"/>
        <end position="70"/>
    </location>
</feature>
<reference evidence="2" key="1">
    <citation type="submission" date="2020-08" db="EMBL/GenBank/DDBJ databases">
        <title>Genome public.</title>
        <authorList>
            <person name="Liu C."/>
            <person name="Sun Q."/>
        </authorList>
    </citation>
    <scope>NUCLEOTIDE SEQUENCE</scope>
    <source>
        <strain evidence="2">NSJ-23</strain>
    </source>
</reference>
<evidence type="ECO:0000313" key="2">
    <source>
        <dbReference type="EMBL" id="MBC5723488.1"/>
    </source>
</evidence>
<evidence type="ECO:0000313" key="3">
    <source>
        <dbReference type="Proteomes" id="UP000628736"/>
    </source>
</evidence>
<sequence length="200" mass="22099">MNQWKIEISELMEQYTDTEFIPEEEHEVDVDLIKKRVITAVQGKRHTARRTGLVAAALAACLALVGWAYGEQIYTLMSGGQLSIGENYASISLSTGYDEAGTPLVVSWEAGRLWFVADGQHIDITDRINESTPYIYSSEDDEGNRTVVVVGGEPERCGWMERWEAADGMSAAEVYDSMTGSGEKEPAWLVNARAQLGITE</sequence>
<proteinExistence type="predicted"/>
<dbReference type="RefSeq" id="WP_186853257.1">
    <property type="nucleotide sequence ID" value="NZ_JACOPO010000009.1"/>
</dbReference>
<accession>A0A8J6M7N4</accession>
<protein>
    <submittedName>
        <fullName evidence="2">Uncharacterized protein</fullName>
    </submittedName>
</protein>
<dbReference type="Proteomes" id="UP000628736">
    <property type="component" value="Unassembled WGS sequence"/>
</dbReference>
<organism evidence="2 3">
    <name type="scientific">Flintibacter hominis</name>
    <dbReference type="NCBI Taxonomy" id="2763048"/>
    <lineage>
        <taxon>Bacteria</taxon>
        <taxon>Bacillati</taxon>
        <taxon>Bacillota</taxon>
        <taxon>Clostridia</taxon>
        <taxon>Eubacteriales</taxon>
        <taxon>Flintibacter</taxon>
    </lineage>
</organism>
<keyword evidence="3" id="KW-1185">Reference proteome</keyword>
<name>A0A8J6M7N4_9FIRM</name>